<proteinExistence type="predicted"/>
<evidence type="ECO:0000256" key="1">
    <source>
        <dbReference type="SAM" id="MobiDB-lite"/>
    </source>
</evidence>
<organism evidence="2 3">
    <name type="scientific">Hypholoma sublateritium (strain FD-334 SS-4)</name>
    <dbReference type="NCBI Taxonomy" id="945553"/>
    <lineage>
        <taxon>Eukaryota</taxon>
        <taxon>Fungi</taxon>
        <taxon>Dikarya</taxon>
        <taxon>Basidiomycota</taxon>
        <taxon>Agaricomycotina</taxon>
        <taxon>Agaricomycetes</taxon>
        <taxon>Agaricomycetidae</taxon>
        <taxon>Agaricales</taxon>
        <taxon>Agaricineae</taxon>
        <taxon>Strophariaceae</taxon>
        <taxon>Hypholoma</taxon>
    </lineage>
</organism>
<dbReference type="AlphaFoldDB" id="A0A0D2P4U5"/>
<feature type="compositionally biased region" description="Basic residues" evidence="1">
    <location>
        <begin position="1"/>
        <end position="13"/>
    </location>
</feature>
<dbReference type="Gene3D" id="3.80.10.10">
    <property type="entry name" value="Ribonuclease Inhibitor"/>
    <property type="match status" value="1"/>
</dbReference>
<gene>
    <name evidence="2" type="ORF">HYPSUDRAFT_48312</name>
</gene>
<dbReference type="EMBL" id="KN817643">
    <property type="protein sequence ID" value="KJA15480.1"/>
    <property type="molecule type" value="Genomic_DNA"/>
</dbReference>
<dbReference type="OrthoDB" id="3365698at2759"/>
<evidence type="ECO:0000313" key="2">
    <source>
        <dbReference type="EMBL" id="KJA15480.1"/>
    </source>
</evidence>
<evidence type="ECO:0000313" key="3">
    <source>
        <dbReference type="Proteomes" id="UP000054270"/>
    </source>
</evidence>
<feature type="region of interest" description="Disordered" evidence="1">
    <location>
        <begin position="1"/>
        <end position="34"/>
    </location>
</feature>
<dbReference type="InterPro" id="IPR032675">
    <property type="entry name" value="LRR_dom_sf"/>
</dbReference>
<dbReference type="SUPFAM" id="SSF52047">
    <property type="entry name" value="RNI-like"/>
    <property type="match status" value="1"/>
</dbReference>
<dbReference type="STRING" id="945553.A0A0D2P4U5"/>
<reference evidence="3" key="1">
    <citation type="submission" date="2014-04" db="EMBL/GenBank/DDBJ databases">
        <title>Evolutionary Origins and Diversification of the Mycorrhizal Mutualists.</title>
        <authorList>
            <consortium name="DOE Joint Genome Institute"/>
            <consortium name="Mycorrhizal Genomics Consortium"/>
            <person name="Kohler A."/>
            <person name="Kuo A."/>
            <person name="Nagy L.G."/>
            <person name="Floudas D."/>
            <person name="Copeland A."/>
            <person name="Barry K.W."/>
            <person name="Cichocki N."/>
            <person name="Veneault-Fourrey C."/>
            <person name="LaButti K."/>
            <person name="Lindquist E.A."/>
            <person name="Lipzen A."/>
            <person name="Lundell T."/>
            <person name="Morin E."/>
            <person name="Murat C."/>
            <person name="Riley R."/>
            <person name="Ohm R."/>
            <person name="Sun H."/>
            <person name="Tunlid A."/>
            <person name="Henrissat B."/>
            <person name="Grigoriev I.V."/>
            <person name="Hibbett D.S."/>
            <person name="Martin F."/>
        </authorList>
    </citation>
    <scope>NUCLEOTIDE SEQUENCE [LARGE SCALE GENOMIC DNA]</scope>
    <source>
        <strain evidence="3">FD-334 SS-4</strain>
    </source>
</reference>
<evidence type="ECO:0008006" key="4">
    <source>
        <dbReference type="Google" id="ProtNLM"/>
    </source>
</evidence>
<accession>A0A0D2P4U5</accession>
<name>A0A0D2P4U5_HYPSF</name>
<dbReference type="OMA" id="CITERTM"/>
<protein>
    <recommendedName>
        <fullName evidence="4">F-box domain-containing protein</fullName>
    </recommendedName>
</protein>
<keyword evidence="3" id="KW-1185">Reference proteome</keyword>
<dbReference type="Proteomes" id="UP000054270">
    <property type="component" value="Unassembled WGS sequence"/>
</dbReference>
<sequence>MLHGKLRKSVKGKPRVEAPTATPRLTVPAESPEPLSLSPVPHLLVSNDAPSEEETALIHHAIRRAEAELTELARSPTTPKGTPQHLWEHGIEKNPTYLRVRDYIQQHNTLLSAVRRVPPEILEEIVTWSAVGRPLQEVRARRWELAQVSQEWRDATLGLSSLWADLPPVTLPAPDPKRTQQQVACLSEVLRRSGDAPLTVTINTDDSKTRESAHWHPALDLLARHAERWSTVSICIPHASIVRLRGIRDRLPLLKMLSLQVRTGYCPVPEPLDMFEHAPLLRRVHVSGAVPSALKLPFAQLQHYKHLCITERTMSQIASYTSLETLMISQQTYGIVFPPVTLPALKRLEVVANLPAQDATMHCFDALKVPALEELTVAFPFTSPSIVPSLMAMLKHSGRPCLKTLNIRPGTLEPLQLTALLKLVPDLIYLDASCPPHFDILKLANTAPGECLVPLLRSCKFVFDFVIERFTNAQTRMALNRLATARCETAPRDARMTLCIYSVFNQVDDTPWSHFKQRQLEDWVPTSTAKTLEKYGAHLAALLRVTAHPKPERVLSLGRDQSTEKIRQVLSDLGNISVKTAKDIYTSGAHLALKTLADIDPALDKHGFAPRAKCILAKWDPILLASLQNIHWCFQGPYSLVYVPLDHECRTSRDASSVVYGLADIMTTDEARWPVHLGIYGISLYWPHKAGYFMPPV</sequence>